<dbReference type="RefSeq" id="WP_231956167.1">
    <property type="nucleotide sequence ID" value="NZ_AP017312.1"/>
</dbReference>
<dbReference type="PROSITE" id="PS52029">
    <property type="entry name" value="LD_TPASE"/>
    <property type="match status" value="1"/>
</dbReference>
<evidence type="ECO:0000313" key="8">
    <source>
        <dbReference type="EMBL" id="BAU27130.1"/>
    </source>
</evidence>
<dbReference type="GO" id="GO:0016740">
    <property type="term" value="F:transferase activity"/>
    <property type="evidence" value="ECO:0007669"/>
    <property type="project" value="UniProtKB-KW"/>
</dbReference>
<keyword evidence="4 6" id="KW-0573">Peptidoglycan synthesis</keyword>
<evidence type="ECO:0000256" key="1">
    <source>
        <dbReference type="ARBA" id="ARBA00004752"/>
    </source>
</evidence>
<dbReference type="EMBL" id="AP017312">
    <property type="protein sequence ID" value="BAU27130.1"/>
    <property type="molecule type" value="Genomic_DNA"/>
</dbReference>
<comment type="pathway">
    <text evidence="1 6">Cell wall biogenesis; peptidoglycan biosynthesis.</text>
</comment>
<dbReference type="Pfam" id="PF03734">
    <property type="entry name" value="YkuD"/>
    <property type="match status" value="1"/>
</dbReference>
<dbReference type="SUPFAM" id="SSF141523">
    <property type="entry name" value="L,D-transpeptidase catalytic domain-like"/>
    <property type="match status" value="1"/>
</dbReference>
<keyword evidence="2" id="KW-0808">Transferase</keyword>
<evidence type="ECO:0000256" key="5">
    <source>
        <dbReference type="ARBA" id="ARBA00023316"/>
    </source>
</evidence>
<sequence length="197" mass="21986">MEQAEQMLVVTVQKAQQRAASVTAYAKKAGEWIPIFGPLPAVIGKNGVTMNKMEGDRKTPMGLYPIRYAFGTAVKPHGVHLPYRMVTRQDYWIDDPASPDYNRWVTCYSQPKKYWNSFEKLSVSAYKYALIIGYNDDPPIAGAGSAIFLHVWRGPASYTAGCVALAEADVLRILRWLHPENKPVIWIGTIQGAPDSI</sequence>
<evidence type="ECO:0000256" key="3">
    <source>
        <dbReference type="ARBA" id="ARBA00022960"/>
    </source>
</evidence>
<evidence type="ECO:0000313" key="9">
    <source>
        <dbReference type="Proteomes" id="UP000217696"/>
    </source>
</evidence>
<name>A0A0U5ATQ0_9BACL</name>
<evidence type="ECO:0000256" key="4">
    <source>
        <dbReference type="ARBA" id="ARBA00022984"/>
    </source>
</evidence>
<dbReference type="InterPro" id="IPR005490">
    <property type="entry name" value="LD_TPept_cat_dom"/>
</dbReference>
<proteinExistence type="predicted"/>
<dbReference type="GO" id="GO:0009252">
    <property type="term" value="P:peptidoglycan biosynthetic process"/>
    <property type="evidence" value="ECO:0007669"/>
    <property type="project" value="UniProtKB-UniPathway"/>
</dbReference>
<dbReference type="KEGG" id="asoc:CB4_01299"/>
<dbReference type="PANTHER" id="PTHR38589:SF1">
    <property type="entry name" value="BLR0621 PROTEIN"/>
    <property type="match status" value="1"/>
</dbReference>
<accession>A0A0U5ATQ0</accession>
<keyword evidence="5 6" id="KW-0961">Cell wall biogenesis/degradation</keyword>
<dbReference type="PANTHER" id="PTHR38589">
    <property type="entry name" value="BLR0621 PROTEIN"/>
    <property type="match status" value="1"/>
</dbReference>
<feature type="domain" description="L,D-TPase catalytic" evidence="7">
    <location>
        <begin position="11"/>
        <end position="187"/>
    </location>
</feature>
<dbReference type="UniPathway" id="UPA00219"/>
<keyword evidence="9" id="KW-1185">Reference proteome</keyword>
<evidence type="ECO:0000259" key="7">
    <source>
        <dbReference type="PROSITE" id="PS52029"/>
    </source>
</evidence>
<evidence type="ECO:0000256" key="6">
    <source>
        <dbReference type="PROSITE-ProRule" id="PRU01373"/>
    </source>
</evidence>
<evidence type="ECO:0000256" key="2">
    <source>
        <dbReference type="ARBA" id="ARBA00022679"/>
    </source>
</evidence>
<feature type="active site" description="Nucleophile" evidence="6">
    <location>
        <position position="162"/>
    </location>
</feature>
<dbReference type="GO" id="GO:0008360">
    <property type="term" value="P:regulation of cell shape"/>
    <property type="evidence" value="ECO:0007669"/>
    <property type="project" value="UniProtKB-UniRule"/>
</dbReference>
<organism evidence="8 9">
    <name type="scientific">Aneurinibacillus soli</name>
    <dbReference type="NCBI Taxonomy" id="1500254"/>
    <lineage>
        <taxon>Bacteria</taxon>
        <taxon>Bacillati</taxon>
        <taxon>Bacillota</taxon>
        <taxon>Bacilli</taxon>
        <taxon>Bacillales</taxon>
        <taxon>Paenibacillaceae</taxon>
        <taxon>Aneurinibacillus group</taxon>
        <taxon>Aneurinibacillus</taxon>
    </lineage>
</organism>
<dbReference type="AlphaFoldDB" id="A0A0U5ATQ0"/>
<feature type="active site" description="Proton donor/acceptor" evidence="6">
    <location>
        <position position="150"/>
    </location>
</feature>
<dbReference type="InterPro" id="IPR038063">
    <property type="entry name" value="Transpep_catalytic_dom"/>
</dbReference>
<dbReference type="Proteomes" id="UP000217696">
    <property type="component" value="Chromosome"/>
</dbReference>
<gene>
    <name evidence="8" type="ORF">CB4_01299</name>
</gene>
<dbReference type="GO" id="GO:0071555">
    <property type="term" value="P:cell wall organization"/>
    <property type="evidence" value="ECO:0007669"/>
    <property type="project" value="UniProtKB-UniRule"/>
</dbReference>
<protein>
    <submittedName>
        <fullName evidence="8">L,D-transpeptidase catalytic domain</fullName>
    </submittedName>
</protein>
<keyword evidence="3 6" id="KW-0133">Cell shape</keyword>
<reference evidence="8 9" key="1">
    <citation type="submission" date="2015-12" db="EMBL/GenBank/DDBJ databases">
        <title>Genome sequence of Aneurinibacillus soli.</title>
        <authorList>
            <person name="Lee J.S."/>
            <person name="Lee K.C."/>
            <person name="Kim K.K."/>
            <person name="Lee B.W."/>
        </authorList>
    </citation>
    <scope>NUCLEOTIDE SEQUENCE [LARGE SCALE GENOMIC DNA]</scope>
    <source>
        <strain evidence="8 9">CB4</strain>
    </source>
</reference>